<proteinExistence type="predicted"/>
<dbReference type="OrthoDB" id="3724345at2759"/>
<dbReference type="PANTHER" id="PTHR36922">
    <property type="entry name" value="BLL2446 PROTEIN"/>
    <property type="match status" value="1"/>
</dbReference>
<dbReference type="AlphaFoldDB" id="A0A175W1N3"/>
<keyword evidence="2" id="KW-1185">Reference proteome</keyword>
<evidence type="ECO:0000313" key="1">
    <source>
        <dbReference type="EMBL" id="KXX77657.1"/>
    </source>
</evidence>
<dbReference type="STRING" id="100816.A0A175W1N3"/>
<gene>
    <name evidence="1" type="ORF">MMYC01_205958</name>
</gene>
<dbReference type="InterPro" id="IPR034660">
    <property type="entry name" value="DinB/YfiT-like"/>
</dbReference>
<protein>
    <recommendedName>
        <fullName evidence="3">DUF1993 domain-containing protein</fullName>
    </recommendedName>
</protein>
<dbReference type="PANTHER" id="PTHR36922:SF1">
    <property type="entry name" value="DUF1993 DOMAIN-CONTAINING PROTEIN"/>
    <property type="match status" value="1"/>
</dbReference>
<dbReference type="Gene3D" id="1.20.120.450">
    <property type="entry name" value="dinb family like domain"/>
    <property type="match status" value="1"/>
</dbReference>
<evidence type="ECO:0008006" key="3">
    <source>
        <dbReference type="Google" id="ProtNLM"/>
    </source>
</evidence>
<dbReference type="Proteomes" id="UP000078237">
    <property type="component" value="Unassembled WGS sequence"/>
</dbReference>
<dbReference type="SUPFAM" id="SSF109854">
    <property type="entry name" value="DinB/YfiT-like putative metalloenzymes"/>
    <property type="match status" value="1"/>
</dbReference>
<organism evidence="1 2">
    <name type="scientific">Madurella mycetomatis</name>
    <dbReference type="NCBI Taxonomy" id="100816"/>
    <lineage>
        <taxon>Eukaryota</taxon>
        <taxon>Fungi</taxon>
        <taxon>Dikarya</taxon>
        <taxon>Ascomycota</taxon>
        <taxon>Pezizomycotina</taxon>
        <taxon>Sordariomycetes</taxon>
        <taxon>Sordariomycetidae</taxon>
        <taxon>Sordariales</taxon>
        <taxon>Sordariales incertae sedis</taxon>
        <taxon>Madurella</taxon>
    </lineage>
</organism>
<evidence type="ECO:0000313" key="2">
    <source>
        <dbReference type="Proteomes" id="UP000078237"/>
    </source>
</evidence>
<name>A0A175W1N3_9PEZI</name>
<sequence length="184" mass="20476">MSTIPLYDATIGTCTKALTALLAILRAAQKHPDAASFPSASLYEDMKDFSFQVQTVSNFSKKLVERLAIRPADQPAIESWPDEEKTMEELIGRVERTLALLATVKPEHLEGAANKNVTLAFGPTIRGETSGLNYVVDYMLPNMYFHLTTAYAILRMKGVPLGKADYLTPFVEQYFPREEALATR</sequence>
<accession>A0A175W1N3</accession>
<dbReference type="EMBL" id="LCTW02000151">
    <property type="protein sequence ID" value="KXX77657.1"/>
    <property type="molecule type" value="Genomic_DNA"/>
</dbReference>
<dbReference type="InterPro" id="IPR018531">
    <property type="entry name" value="DUF1993"/>
</dbReference>
<dbReference type="VEuPathDB" id="FungiDB:MMYC01_205958"/>
<comment type="caution">
    <text evidence="1">The sequence shown here is derived from an EMBL/GenBank/DDBJ whole genome shotgun (WGS) entry which is preliminary data.</text>
</comment>
<reference evidence="1 2" key="1">
    <citation type="journal article" date="2016" name="Genome Announc.">
        <title>Genome Sequence of Madurella mycetomatis mm55, Isolated from a Human Mycetoma Case in Sudan.</title>
        <authorList>
            <person name="Smit S."/>
            <person name="Derks M.F."/>
            <person name="Bervoets S."/>
            <person name="Fahal A."/>
            <person name="van Leeuwen W."/>
            <person name="van Belkum A."/>
            <person name="van de Sande W.W."/>
        </authorList>
    </citation>
    <scope>NUCLEOTIDE SEQUENCE [LARGE SCALE GENOMIC DNA]</scope>
    <source>
        <strain evidence="2">mm55</strain>
    </source>
</reference>
<dbReference type="Pfam" id="PF09351">
    <property type="entry name" value="DUF1993"/>
    <property type="match status" value="1"/>
</dbReference>